<feature type="compositionally biased region" description="Basic and acidic residues" evidence="1">
    <location>
        <begin position="82"/>
        <end position="106"/>
    </location>
</feature>
<protein>
    <recommendedName>
        <fullName evidence="4">Leo1-like protein</fullName>
    </recommendedName>
</protein>
<feature type="region of interest" description="Disordered" evidence="1">
    <location>
        <begin position="1"/>
        <end position="191"/>
    </location>
</feature>
<feature type="compositionally biased region" description="Acidic residues" evidence="1">
    <location>
        <begin position="573"/>
        <end position="605"/>
    </location>
</feature>
<feature type="compositionally biased region" description="Basic and acidic residues" evidence="1">
    <location>
        <begin position="166"/>
        <end position="183"/>
    </location>
</feature>
<feature type="compositionally biased region" description="Basic and acidic residues" evidence="1">
    <location>
        <begin position="632"/>
        <end position="644"/>
    </location>
</feature>
<dbReference type="GO" id="GO:1990269">
    <property type="term" value="F:RNA polymerase II C-terminal domain phosphoserine binding"/>
    <property type="evidence" value="ECO:0007669"/>
    <property type="project" value="TreeGrafter"/>
</dbReference>
<dbReference type="GO" id="GO:0006368">
    <property type="term" value="P:transcription elongation by RNA polymerase II"/>
    <property type="evidence" value="ECO:0007669"/>
    <property type="project" value="InterPro"/>
</dbReference>
<proteinExistence type="predicted"/>
<dbReference type="GO" id="GO:0016593">
    <property type="term" value="C:Cdc73/Paf1 complex"/>
    <property type="evidence" value="ECO:0007669"/>
    <property type="project" value="InterPro"/>
</dbReference>
<dbReference type="Pfam" id="PF04004">
    <property type="entry name" value="Leo1"/>
    <property type="match status" value="1"/>
</dbReference>
<gene>
    <name evidence="2" type="ORF">BB558_005885</name>
</gene>
<evidence type="ECO:0008006" key="4">
    <source>
        <dbReference type="Google" id="ProtNLM"/>
    </source>
</evidence>
<name>A0A2U1IZ91_SMIAN</name>
<feature type="compositionally biased region" description="Basic residues" evidence="1">
    <location>
        <begin position="609"/>
        <end position="623"/>
    </location>
</feature>
<dbReference type="InterPro" id="IPR007149">
    <property type="entry name" value="Leo1"/>
</dbReference>
<feature type="compositionally biased region" description="Low complexity" evidence="1">
    <location>
        <begin position="55"/>
        <end position="64"/>
    </location>
</feature>
<evidence type="ECO:0000313" key="3">
    <source>
        <dbReference type="Proteomes" id="UP000245591"/>
    </source>
</evidence>
<accession>A0A2U1IZ91</accession>
<reference evidence="2 3" key="1">
    <citation type="journal article" date="2018" name="MBio">
        <title>Comparative Genomics Reveals the Core Gene Toolbox for the Fungus-Insect Symbiosis.</title>
        <authorList>
            <person name="Wang Y."/>
            <person name="Stata M."/>
            <person name="Wang W."/>
            <person name="Stajich J.E."/>
            <person name="White M.M."/>
            <person name="Moncalvo J.M."/>
        </authorList>
    </citation>
    <scope>NUCLEOTIDE SEQUENCE [LARGE SCALE GENOMIC DNA]</scope>
    <source>
        <strain evidence="2 3">AUS-126-30</strain>
    </source>
</reference>
<sequence>MDDDIKPNLNLTENKETQDTSSSATNSANPQDQTIDLNSETPPNSTKTLDPSIPNQTQNNLTETENIKIKTEDDPPSPSLKQENKLQMDVDPPLDLKDSPETKNIVKQENFVEDLFGDNLSDINEENTDSKDFVKIKKESPSQNGNDSDRNSEIAVDDNLFGSESESEKDKGDYQHKKIKPEFSDEMSGSDQIEETVDTEQLRIMEAALTKQSENLSNQENIIVAKLPTGLCIDPHVFDQDNWEDFFEKEREIFLKNNKKIGSNPNTIMAEWLRHAQTLIENTVRWSVMTDPNTKEKYEVSNSHLTKWNDGSITLHIGNGEPFIVEGSSLVSNTKPVAKSEGMSGRSNFKESKQYLALHHTQEGLLQTRSRITESWIVRPAQISQVQALTASARAIRNTSGPFIAKNGDISKVSGEIINTLPGISDMSTNAGQNMARKFPAFGGAGSSGTKFFVPDKDPELVAREQEKAEEARERAQRRIESTRRRQEDRMLAGLSSGKGDAEMYSEDEFSDEQTVQYEEKSMSTFGSERQTSARKNGNTGRSPSYSKKKAFSSRGSNRSIPSGNRGANSSYYDEELDDDFIVDDDEALEVGSFDEFDDEELEEDERYKKKSGNRGSHTHKSAHLSSSPSSGHEHESSKKRSYDEELPSGGIKKTGRKQESSHRNVKKRTLIASDDSGSE</sequence>
<dbReference type="Proteomes" id="UP000245591">
    <property type="component" value="Unassembled WGS sequence"/>
</dbReference>
<evidence type="ECO:0000313" key="2">
    <source>
        <dbReference type="EMBL" id="PVZ98129.1"/>
    </source>
</evidence>
<keyword evidence="3" id="KW-1185">Reference proteome</keyword>
<dbReference type="AlphaFoldDB" id="A0A2U1IZ91"/>
<feature type="compositionally biased region" description="Basic and acidic residues" evidence="1">
    <location>
        <begin position="128"/>
        <end position="140"/>
    </location>
</feature>
<evidence type="ECO:0000256" key="1">
    <source>
        <dbReference type="SAM" id="MobiDB-lite"/>
    </source>
</evidence>
<feature type="compositionally biased region" description="Polar residues" evidence="1">
    <location>
        <begin position="19"/>
        <end position="49"/>
    </location>
</feature>
<feature type="compositionally biased region" description="Polar residues" evidence="1">
    <location>
        <begin position="554"/>
        <end position="572"/>
    </location>
</feature>
<dbReference type="EMBL" id="MBFU01000586">
    <property type="protein sequence ID" value="PVZ98129.1"/>
    <property type="molecule type" value="Genomic_DNA"/>
</dbReference>
<feature type="compositionally biased region" description="Basic and acidic residues" evidence="1">
    <location>
        <begin position="465"/>
        <end position="491"/>
    </location>
</feature>
<dbReference type="PANTHER" id="PTHR23146:SF0">
    <property type="entry name" value="RNA POLYMERASE-ASSOCIATED PROTEIN LEO1"/>
    <property type="match status" value="1"/>
</dbReference>
<dbReference type="GO" id="GO:0032968">
    <property type="term" value="P:positive regulation of transcription elongation by RNA polymerase II"/>
    <property type="evidence" value="ECO:0007669"/>
    <property type="project" value="TreeGrafter"/>
</dbReference>
<feature type="region of interest" description="Disordered" evidence="1">
    <location>
        <begin position="465"/>
        <end position="680"/>
    </location>
</feature>
<feature type="compositionally biased region" description="Polar residues" evidence="1">
    <location>
        <begin position="513"/>
        <end position="546"/>
    </location>
</feature>
<comment type="caution">
    <text evidence="2">The sequence shown here is derived from an EMBL/GenBank/DDBJ whole genome shotgun (WGS) entry which is preliminary data.</text>
</comment>
<organism evidence="2 3">
    <name type="scientific">Smittium angustum</name>
    <dbReference type="NCBI Taxonomy" id="133377"/>
    <lineage>
        <taxon>Eukaryota</taxon>
        <taxon>Fungi</taxon>
        <taxon>Fungi incertae sedis</taxon>
        <taxon>Zoopagomycota</taxon>
        <taxon>Kickxellomycotina</taxon>
        <taxon>Harpellomycetes</taxon>
        <taxon>Harpellales</taxon>
        <taxon>Legeriomycetaceae</taxon>
        <taxon>Smittium</taxon>
    </lineage>
</organism>
<dbReference type="PANTHER" id="PTHR23146">
    <property type="entry name" value="LEO1 PROTEIN"/>
    <property type="match status" value="1"/>
</dbReference>